<evidence type="ECO:0000256" key="4">
    <source>
        <dbReference type="ARBA" id="ARBA00022801"/>
    </source>
</evidence>
<name>A0A7V7PRK2_9HYPH</name>
<dbReference type="SMART" id="SM00020">
    <property type="entry name" value="Tryp_SPc"/>
    <property type="match status" value="1"/>
</dbReference>
<dbReference type="EMBL" id="VZDO01000003">
    <property type="protein sequence ID" value="KAB0681345.1"/>
    <property type="molecule type" value="Genomic_DNA"/>
</dbReference>
<dbReference type="Pfam" id="PF14326">
    <property type="entry name" value="DUF4384"/>
    <property type="match status" value="1"/>
</dbReference>
<dbReference type="InterPro" id="IPR050127">
    <property type="entry name" value="Serine_Proteases_S1"/>
</dbReference>
<dbReference type="InterPro" id="IPR033116">
    <property type="entry name" value="TRYPSIN_SER"/>
</dbReference>
<evidence type="ECO:0000313" key="8">
    <source>
        <dbReference type="EMBL" id="KAB0681345.1"/>
    </source>
</evidence>
<evidence type="ECO:0000256" key="2">
    <source>
        <dbReference type="ARBA" id="ARBA00022525"/>
    </source>
</evidence>
<dbReference type="GO" id="GO:0005615">
    <property type="term" value="C:extracellular space"/>
    <property type="evidence" value="ECO:0007669"/>
    <property type="project" value="TreeGrafter"/>
</dbReference>
<sequence>MTCDRSSSRSAARRQSAWRGRAASAALCTIASLSTGAVCAQGADRSSGGDLLAPRPDHAPTIDDIVRSRSFADTRVMGGRRAKPGQWRSMVAIFRTGGRYETRNFCGGTLIDKRWVLTAAHCAAAMQKLAREDGSVAFFVREGTRDLGKGGKDIAVDRILPHEAYVAETMLNDLALLHLGSPASAPRQLLLGRSAFPSLVVPPRAATVVGYGLTSEGGESSRDLLQADVPIVSTETCAAVYGSNRIGDASFCAGADEGGRDACQGDSGGPLFMRVPGNSAPVQVGVVSWGTGCGRKGYPGVYASVANFQSWIARNVPDARFVDPAAVDPPKPLRATVAATGTLIAGAGTAARPGELAQLDVDIVQGPVVRLGSSIEMTVVSSVSGSLTLFNQDSDGRAYQIYPSKVMSAPGGASSARIEAGETLTIPSPAMRDQGYRFKVTPPTGRNWLIAMVLPDRVKADDLLKRYSDGATIGSDQLAALVDELTERERSTRDFDLVSVEPTDRATARLEYRIVP</sequence>
<dbReference type="PRINTS" id="PR00722">
    <property type="entry name" value="CHYMOTRYPSIN"/>
</dbReference>
<dbReference type="FunFam" id="2.40.10.10:FF:000002">
    <property type="entry name" value="Transmembrane protease serine"/>
    <property type="match status" value="1"/>
</dbReference>
<dbReference type="PANTHER" id="PTHR24264:SF65">
    <property type="entry name" value="SRCR DOMAIN-CONTAINING PROTEIN"/>
    <property type="match status" value="1"/>
</dbReference>
<dbReference type="PROSITE" id="PS50240">
    <property type="entry name" value="TRYPSIN_DOM"/>
    <property type="match status" value="1"/>
</dbReference>
<comment type="subcellular location">
    <subcellularLocation>
        <location evidence="1">Secreted</location>
    </subcellularLocation>
</comment>
<feature type="domain" description="Peptidase S1" evidence="7">
    <location>
        <begin position="76"/>
        <end position="317"/>
    </location>
</feature>
<dbReference type="InterPro" id="IPR009003">
    <property type="entry name" value="Peptidase_S1_PA"/>
</dbReference>
<dbReference type="AlphaFoldDB" id="A0A7V7PRK2"/>
<keyword evidence="3 6" id="KW-0645">Protease</keyword>
<dbReference type="InterPro" id="IPR025493">
    <property type="entry name" value="DUF4384"/>
</dbReference>
<dbReference type="InterPro" id="IPR018114">
    <property type="entry name" value="TRYPSIN_HIS"/>
</dbReference>
<dbReference type="InterPro" id="IPR001254">
    <property type="entry name" value="Trypsin_dom"/>
</dbReference>
<keyword evidence="9" id="KW-1185">Reference proteome</keyword>
<dbReference type="PANTHER" id="PTHR24264">
    <property type="entry name" value="TRYPSIN-RELATED"/>
    <property type="match status" value="1"/>
</dbReference>
<evidence type="ECO:0000256" key="5">
    <source>
        <dbReference type="ARBA" id="ARBA00023157"/>
    </source>
</evidence>
<keyword evidence="5" id="KW-1015">Disulfide bond</keyword>
<dbReference type="SUPFAM" id="SSF50494">
    <property type="entry name" value="Trypsin-like serine proteases"/>
    <property type="match status" value="1"/>
</dbReference>
<dbReference type="InterPro" id="IPR001314">
    <property type="entry name" value="Peptidase_S1A"/>
</dbReference>
<keyword evidence="2" id="KW-0964">Secreted</keyword>
<evidence type="ECO:0000256" key="6">
    <source>
        <dbReference type="RuleBase" id="RU363034"/>
    </source>
</evidence>
<keyword evidence="6" id="KW-0720">Serine protease</keyword>
<protein>
    <submittedName>
        <fullName evidence="8">Trypsin-like serine protease</fullName>
    </submittedName>
</protein>
<comment type="caution">
    <text evidence="8">The sequence shown here is derived from an EMBL/GenBank/DDBJ whole genome shotgun (WGS) entry which is preliminary data.</text>
</comment>
<keyword evidence="4 6" id="KW-0378">Hydrolase</keyword>
<evidence type="ECO:0000256" key="1">
    <source>
        <dbReference type="ARBA" id="ARBA00004613"/>
    </source>
</evidence>
<reference evidence="8 9" key="1">
    <citation type="submission" date="2019-09" db="EMBL/GenBank/DDBJ databases">
        <title>YIM 132180 draft genome.</title>
        <authorList>
            <person name="Zhang K."/>
        </authorList>
    </citation>
    <scope>NUCLEOTIDE SEQUENCE [LARGE SCALE GENOMIC DNA]</scope>
    <source>
        <strain evidence="8 9">YIM 132180</strain>
    </source>
</reference>
<dbReference type="CDD" id="cd00190">
    <property type="entry name" value="Tryp_SPc"/>
    <property type="match status" value="1"/>
</dbReference>
<dbReference type="RefSeq" id="WP_150968599.1">
    <property type="nucleotide sequence ID" value="NZ_VZDO01000003.1"/>
</dbReference>
<dbReference type="Pfam" id="PF00089">
    <property type="entry name" value="Trypsin"/>
    <property type="match status" value="1"/>
</dbReference>
<dbReference type="GO" id="GO:0004252">
    <property type="term" value="F:serine-type endopeptidase activity"/>
    <property type="evidence" value="ECO:0007669"/>
    <property type="project" value="InterPro"/>
</dbReference>
<gene>
    <name evidence="8" type="ORF">F6X38_05520</name>
</gene>
<proteinExistence type="predicted"/>
<dbReference type="Gene3D" id="2.40.10.10">
    <property type="entry name" value="Trypsin-like serine proteases"/>
    <property type="match status" value="1"/>
</dbReference>
<dbReference type="InterPro" id="IPR043504">
    <property type="entry name" value="Peptidase_S1_PA_chymotrypsin"/>
</dbReference>
<evidence type="ECO:0000256" key="3">
    <source>
        <dbReference type="ARBA" id="ARBA00022670"/>
    </source>
</evidence>
<dbReference type="Proteomes" id="UP000432089">
    <property type="component" value="Unassembled WGS sequence"/>
</dbReference>
<accession>A0A7V7PRK2</accession>
<dbReference type="PROSITE" id="PS00134">
    <property type="entry name" value="TRYPSIN_HIS"/>
    <property type="match status" value="1"/>
</dbReference>
<evidence type="ECO:0000259" key="7">
    <source>
        <dbReference type="PROSITE" id="PS50240"/>
    </source>
</evidence>
<organism evidence="8 9">
    <name type="scientific">Plantimonas leprariae</name>
    <dbReference type="NCBI Taxonomy" id="2615207"/>
    <lineage>
        <taxon>Bacteria</taxon>
        <taxon>Pseudomonadati</taxon>
        <taxon>Pseudomonadota</taxon>
        <taxon>Alphaproteobacteria</taxon>
        <taxon>Hyphomicrobiales</taxon>
        <taxon>Aurantimonadaceae</taxon>
        <taxon>Plantimonas</taxon>
    </lineage>
</organism>
<evidence type="ECO:0000313" key="9">
    <source>
        <dbReference type="Proteomes" id="UP000432089"/>
    </source>
</evidence>
<dbReference type="PROSITE" id="PS00135">
    <property type="entry name" value="TRYPSIN_SER"/>
    <property type="match status" value="1"/>
</dbReference>
<dbReference type="GO" id="GO:0006508">
    <property type="term" value="P:proteolysis"/>
    <property type="evidence" value="ECO:0007669"/>
    <property type="project" value="UniProtKB-KW"/>
</dbReference>